<comment type="catalytic activity">
    <reaction evidence="1 9">
        <text>N-(5-phospho-beta-D-ribosyl)anthranilate = 1-(2-carboxyphenylamino)-1-deoxy-D-ribulose 5-phosphate</text>
        <dbReference type="Rhea" id="RHEA:21540"/>
        <dbReference type="ChEBI" id="CHEBI:18277"/>
        <dbReference type="ChEBI" id="CHEBI:58613"/>
        <dbReference type="EC" id="5.3.1.24"/>
    </reaction>
</comment>
<protein>
    <recommendedName>
        <fullName evidence="4 9">N-(5'-phosphoribosyl)anthranilate isomerase</fullName>
        <shortName evidence="9">PRAI</shortName>
        <ecNumber evidence="3 9">5.3.1.24</ecNumber>
    </recommendedName>
</protein>
<evidence type="ECO:0000256" key="7">
    <source>
        <dbReference type="ARBA" id="ARBA00023141"/>
    </source>
</evidence>
<dbReference type="AlphaFoldDB" id="C0EA59"/>
<evidence type="ECO:0000256" key="4">
    <source>
        <dbReference type="ARBA" id="ARBA00022272"/>
    </source>
</evidence>
<dbReference type="InterPro" id="IPR011060">
    <property type="entry name" value="RibuloseP-bd_barrel"/>
</dbReference>
<dbReference type="GO" id="GO:0000162">
    <property type="term" value="P:L-tryptophan biosynthetic process"/>
    <property type="evidence" value="ECO:0007669"/>
    <property type="project" value="UniProtKB-UniRule"/>
</dbReference>
<dbReference type="InterPro" id="IPR001240">
    <property type="entry name" value="PRAI_dom"/>
</dbReference>
<dbReference type="EMBL" id="ACEC01000026">
    <property type="protein sequence ID" value="EEG31678.1"/>
    <property type="molecule type" value="Genomic_DNA"/>
</dbReference>
<keyword evidence="7 9" id="KW-0057">Aromatic amino acid biosynthesis</keyword>
<evidence type="ECO:0000256" key="2">
    <source>
        <dbReference type="ARBA" id="ARBA00004664"/>
    </source>
</evidence>
<dbReference type="GO" id="GO:0004640">
    <property type="term" value="F:phosphoribosylanthranilate isomerase activity"/>
    <property type="evidence" value="ECO:0007669"/>
    <property type="project" value="UniProtKB-UniRule"/>
</dbReference>
<evidence type="ECO:0000256" key="1">
    <source>
        <dbReference type="ARBA" id="ARBA00001164"/>
    </source>
</evidence>
<accession>C0EA59</accession>
<dbReference type="Proteomes" id="UP000003340">
    <property type="component" value="Unassembled WGS sequence"/>
</dbReference>
<keyword evidence="12" id="KW-1185">Reference proteome</keyword>
<evidence type="ECO:0000256" key="5">
    <source>
        <dbReference type="ARBA" id="ARBA00022605"/>
    </source>
</evidence>
<evidence type="ECO:0000259" key="10">
    <source>
        <dbReference type="Pfam" id="PF00697"/>
    </source>
</evidence>
<evidence type="ECO:0000256" key="6">
    <source>
        <dbReference type="ARBA" id="ARBA00022822"/>
    </source>
</evidence>
<dbReference type="SUPFAM" id="SSF51366">
    <property type="entry name" value="Ribulose-phoshate binding barrel"/>
    <property type="match status" value="1"/>
</dbReference>
<dbReference type="STRING" id="537013.CLOSTMETH_00713"/>
<evidence type="ECO:0000313" key="11">
    <source>
        <dbReference type="EMBL" id="EEG31678.1"/>
    </source>
</evidence>
<dbReference type="InterPro" id="IPR013785">
    <property type="entry name" value="Aldolase_TIM"/>
</dbReference>
<organism evidence="11 12">
    <name type="scientific">[Clostridium] methylpentosum DSM 5476</name>
    <dbReference type="NCBI Taxonomy" id="537013"/>
    <lineage>
        <taxon>Bacteria</taxon>
        <taxon>Bacillati</taxon>
        <taxon>Bacillota</taxon>
        <taxon>Clostridia</taxon>
        <taxon>Eubacteriales</taxon>
        <taxon>Oscillospiraceae</taxon>
        <taxon>Oscillospiraceae incertae sedis</taxon>
    </lineage>
</organism>
<comment type="caution">
    <text evidence="11">The sequence shown here is derived from an EMBL/GenBank/DDBJ whole genome shotgun (WGS) entry which is preliminary data.</text>
</comment>
<dbReference type="Gene3D" id="3.20.20.70">
    <property type="entry name" value="Aldolase class I"/>
    <property type="match status" value="1"/>
</dbReference>
<dbReference type="CDD" id="cd00405">
    <property type="entry name" value="PRAI"/>
    <property type="match status" value="1"/>
</dbReference>
<dbReference type="PANTHER" id="PTHR42894">
    <property type="entry name" value="N-(5'-PHOSPHORIBOSYL)ANTHRANILATE ISOMERASE"/>
    <property type="match status" value="1"/>
</dbReference>
<evidence type="ECO:0000313" key="12">
    <source>
        <dbReference type="Proteomes" id="UP000003340"/>
    </source>
</evidence>
<dbReference type="UniPathway" id="UPA00035">
    <property type="reaction ID" value="UER00042"/>
</dbReference>
<dbReference type="Pfam" id="PF00697">
    <property type="entry name" value="PRAI"/>
    <property type="match status" value="1"/>
</dbReference>
<sequence>MQMSKIKICGLFRPEDIAAVNKAKPDYAGFVFAPSRRQVSPDRAARLIAQLDPAILPVGVFVNESPTATARIAARAGLRVIQLHGEEDAAYLDQLRSLTDCEVWKAIRVKDASSLSTMKGLNVERFLLDAYVKGEYGGCGESFRWELLNGLGRSDFILAGGLHEGNLGEALHTVRPYCVDLSSGAETKGVKDGGKIASLVSIVRSFS</sequence>
<dbReference type="HOGENOM" id="CLU_076364_2_0_9"/>
<dbReference type="eggNOG" id="COG0135">
    <property type="taxonomic scope" value="Bacteria"/>
</dbReference>
<reference evidence="11 12" key="1">
    <citation type="submission" date="2009-01" db="EMBL/GenBank/DDBJ databases">
        <authorList>
            <person name="Fulton L."/>
            <person name="Clifton S."/>
            <person name="Fulton B."/>
            <person name="Xu J."/>
            <person name="Minx P."/>
            <person name="Pepin K.H."/>
            <person name="Johnson M."/>
            <person name="Bhonagiri V."/>
            <person name="Nash W.E."/>
            <person name="Mardis E.R."/>
            <person name="Wilson R.K."/>
        </authorList>
    </citation>
    <scope>NUCLEOTIDE SEQUENCE [LARGE SCALE GENOMIC DNA]</scope>
    <source>
        <strain evidence="11 12">DSM 5476</strain>
    </source>
</reference>
<comment type="similarity">
    <text evidence="9">Belongs to the TrpF family.</text>
</comment>
<comment type="pathway">
    <text evidence="2 9">Amino-acid biosynthesis; L-tryptophan biosynthesis; L-tryptophan from chorismate: step 3/5.</text>
</comment>
<dbReference type="HAMAP" id="MF_00135">
    <property type="entry name" value="PRAI"/>
    <property type="match status" value="1"/>
</dbReference>
<evidence type="ECO:0000256" key="3">
    <source>
        <dbReference type="ARBA" id="ARBA00012572"/>
    </source>
</evidence>
<dbReference type="PANTHER" id="PTHR42894:SF1">
    <property type="entry name" value="N-(5'-PHOSPHORIBOSYL)ANTHRANILATE ISOMERASE"/>
    <property type="match status" value="1"/>
</dbReference>
<proteinExistence type="inferred from homology"/>
<gene>
    <name evidence="9 11" type="primary">trpF</name>
    <name evidence="11" type="ORF">CLOSTMETH_00713</name>
</gene>
<keyword evidence="5 9" id="KW-0028">Amino-acid biosynthesis</keyword>
<evidence type="ECO:0000256" key="8">
    <source>
        <dbReference type="ARBA" id="ARBA00023235"/>
    </source>
</evidence>
<keyword evidence="8 9" id="KW-0413">Isomerase</keyword>
<name>C0EA59_9FIRM</name>
<dbReference type="InterPro" id="IPR044643">
    <property type="entry name" value="TrpF_fam"/>
</dbReference>
<reference evidence="11 12" key="2">
    <citation type="submission" date="2009-02" db="EMBL/GenBank/DDBJ databases">
        <title>Draft genome sequence of Clostridium methylpentosum (DSM 5476).</title>
        <authorList>
            <person name="Sudarsanam P."/>
            <person name="Ley R."/>
            <person name="Guruge J."/>
            <person name="Turnbaugh P.J."/>
            <person name="Mahowald M."/>
            <person name="Liep D."/>
            <person name="Gordon J."/>
        </authorList>
    </citation>
    <scope>NUCLEOTIDE SEQUENCE [LARGE SCALE GENOMIC DNA]</scope>
    <source>
        <strain evidence="11 12">DSM 5476</strain>
    </source>
</reference>
<dbReference type="EC" id="5.3.1.24" evidence="3 9"/>
<evidence type="ECO:0000256" key="9">
    <source>
        <dbReference type="HAMAP-Rule" id="MF_00135"/>
    </source>
</evidence>
<keyword evidence="6 9" id="KW-0822">Tryptophan biosynthesis</keyword>
<feature type="domain" description="N-(5'phosphoribosyl) anthranilate isomerase (PRAI)" evidence="10">
    <location>
        <begin position="6"/>
        <end position="200"/>
    </location>
</feature>